<feature type="chain" id="PRO_5011748110" evidence="8">
    <location>
        <begin position="23"/>
        <end position="184"/>
    </location>
</feature>
<evidence type="ECO:0000256" key="7">
    <source>
        <dbReference type="SAM" id="Coils"/>
    </source>
</evidence>
<dbReference type="Pfam" id="PF13442">
    <property type="entry name" value="Cytochrome_CBB3"/>
    <property type="match status" value="1"/>
</dbReference>
<dbReference type="GO" id="GO:0009055">
    <property type="term" value="F:electron transfer activity"/>
    <property type="evidence" value="ECO:0007669"/>
    <property type="project" value="InterPro"/>
</dbReference>
<dbReference type="AlphaFoldDB" id="A0A1H3VG44"/>
<evidence type="ECO:0000256" key="4">
    <source>
        <dbReference type="ARBA" id="ARBA00022982"/>
    </source>
</evidence>
<keyword evidence="8" id="KW-0732">Signal</keyword>
<feature type="domain" description="Cytochrome c" evidence="9">
    <location>
        <begin position="31"/>
        <end position="111"/>
    </location>
</feature>
<evidence type="ECO:0000313" key="10">
    <source>
        <dbReference type="EMBL" id="SDZ73700.1"/>
    </source>
</evidence>
<evidence type="ECO:0000256" key="1">
    <source>
        <dbReference type="ARBA" id="ARBA00022448"/>
    </source>
</evidence>
<keyword evidence="1" id="KW-0813">Transport</keyword>
<evidence type="ECO:0000256" key="5">
    <source>
        <dbReference type="ARBA" id="ARBA00023004"/>
    </source>
</evidence>
<dbReference type="InterPro" id="IPR009056">
    <property type="entry name" value="Cyt_c-like_dom"/>
</dbReference>
<keyword evidence="4" id="KW-0249">Electron transport</keyword>
<accession>A0A1H3VG44</accession>
<proteinExistence type="predicted"/>
<sequence>MKRYLSIGVLIGLAVISLNGHADEKAKPNAWQGKTGEDVYNTVCFACHKEGVADAPKLGDKAAWADLIEEGQAVLTAHAWVGVRAMPAKGGQPDMPLEAFADAVAWMASNSGGDWKTPDDTLLAVIREEAIQRIGVQVTEMQEMQQELHKLTQEHLENRLQNMEQQLRTLTTATEKPAEKANKK</sequence>
<evidence type="ECO:0000256" key="2">
    <source>
        <dbReference type="ARBA" id="ARBA00022617"/>
    </source>
</evidence>
<keyword evidence="5 6" id="KW-0408">Iron</keyword>
<feature type="coiled-coil region" evidence="7">
    <location>
        <begin position="134"/>
        <end position="173"/>
    </location>
</feature>
<dbReference type="RefSeq" id="WP_093064210.1">
    <property type="nucleotide sequence ID" value="NZ_FNQP01000001.1"/>
</dbReference>
<dbReference type="PANTHER" id="PTHR40942">
    <property type="match status" value="1"/>
</dbReference>
<keyword evidence="3 6" id="KW-0479">Metal-binding</keyword>
<protein>
    <submittedName>
        <fullName evidence="10">Cytochrome c5</fullName>
    </submittedName>
</protein>
<dbReference type="PANTHER" id="PTHR40942:SF4">
    <property type="entry name" value="CYTOCHROME C5"/>
    <property type="match status" value="1"/>
</dbReference>
<dbReference type="InterPro" id="IPR002323">
    <property type="entry name" value="Cyt_CIE"/>
</dbReference>
<reference evidence="10 11" key="1">
    <citation type="submission" date="2016-10" db="EMBL/GenBank/DDBJ databases">
        <authorList>
            <person name="de Groot N.N."/>
        </authorList>
    </citation>
    <scope>NUCLEOTIDE SEQUENCE [LARGE SCALE GENOMIC DNA]</scope>
    <source>
        <strain evidence="10 11">DSM 21228</strain>
    </source>
</reference>
<dbReference type="PRINTS" id="PR00607">
    <property type="entry name" value="CYTCHROMECIE"/>
</dbReference>
<dbReference type="OrthoDB" id="9814708at2"/>
<feature type="signal peptide" evidence="8">
    <location>
        <begin position="1"/>
        <end position="22"/>
    </location>
</feature>
<dbReference type="STRING" id="525918.SAMN05660964_00055"/>
<dbReference type="GO" id="GO:0020037">
    <property type="term" value="F:heme binding"/>
    <property type="evidence" value="ECO:0007669"/>
    <property type="project" value="InterPro"/>
</dbReference>
<evidence type="ECO:0000256" key="3">
    <source>
        <dbReference type="ARBA" id="ARBA00022723"/>
    </source>
</evidence>
<evidence type="ECO:0000256" key="6">
    <source>
        <dbReference type="PROSITE-ProRule" id="PRU00433"/>
    </source>
</evidence>
<evidence type="ECO:0000256" key="8">
    <source>
        <dbReference type="SAM" id="SignalP"/>
    </source>
</evidence>
<keyword evidence="7" id="KW-0175">Coiled coil</keyword>
<organism evidence="10 11">
    <name type="scientific">Thiothrix caldifontis</name>
    <dbReference type="NCBI Taxonomy" id="525918"/>
    <lineage>
        <taxon>Bacteria</taxon>
        <taxon>Pseudomonadati</taxon>
        <taxon>Pseudomonadota</taxon>
        <taxon>Gammaproteobacteria</taxon>
        <taxon>Thiotrichales</taxon>
        <taxon>Thiotrichaceae</taxon>
        <taxon>Thiothrix</taxon>
    </lineage>
</organism>
<name>A0A1H3VG44_9GAMM</name>
<gene>
    <name evidence="10" type="ORF">SAMN05660964_00055</name>
</gene>
<evidence type="ECO:0000313" key="11">
    <source>
        <dbReference type="Proteomes" id="UP000199397"/>
    </source>
</evidence>
<evidence type="ECO:0000259" key="9">
    <source>
        <dbReference type="PROSITE" id="PS51007"/>
    </source>
</evidence>
<dbReference type="Gene3D" id="1.10.760.10">
    <property type="entry name" value="Cytochrome c-like domain"/>
    <property type="match status" value="1"/>
</dbReference>
<dbReference type="InterPro" id="IPR036909">
    <property type="entry name" value="Cyt_c-like_dom_sf"/>
</dbReference>
<dbReference type="SUPFAM" id="SSF46626">
    <property type="entry name" value="Cytochrome c"/>
    <property type="match status" value="1"/>
</dbReference>
<dbReference type="Proteomes" id="UP000199397">
    <property type="component" value="Unassembled WGS sequence"/>
</dbReference>
<dbReference type="PROSITE" id="PS51007">
    <property type="entry name" value="CYTC"/>
    <property type="match status" value="1"/>
</dbReference>
<keyword evidence="11" id="KW-1185">Reference proteome</keyword>
<dbReference type="GO" id="GO:0005506">
    <property type="term" value="F:iron ion binding"/>
    <property type="evidence" value="ECO:0007669"/>
    <property type="project" value="InterPro"/>
</dbReference>
<keyword evidence="2 6" id="KW-0349">Heme</keyword>
<dbReference type="EMBL" id="FNQP01000001">
    <property type="protein sequence ID" value="SDZ73700.1"/>
    <property type="molecule type" value="Genomic_DNA"/>
</dbReference>